<evidence type="ECO:0000256" key="1">
    <source>
        <dbReference type="ARBA" id="ARBA00004123"/>
    </source>
</evidence>
<feature type="compositionally biased region" description="Polar residues" evidence="11">
    <location>
        <begin position="1"/>
        <end position="13"/>
    </location>
</feature>
<dbReference type="GO" id="GO:0009952">
    <property type="term" value="P:anterior/posterior pattern specification"/>
    <property type="evidence" value="ECO:0007669"/>
    <property type="project" value="TreeGrafter"/>
</dbReference>
<proteinExistence type="inferred from homology"/>
<evidence type="ECO:0000256" key="5">
    <source>
        <dbReference type="ARBA" id="ARBA00023125"/>
    </source>
</evidence>
<dbReference type="PANTHER" id="PTHR45664">
    <property type="entry name" value="PROTEIN ZERKNUELLT 1-RELATED"/>
    <property type="match status" value="1"/>
</dbReference>
<dbReference type="InterPro" id="IPR001356">
    <property type="entry name" value="HD"/>
</dbReference>
<feature type="DNA-binding region" description="Homeobox" evidence="9">
    <location>
        <begin position="167"/>
        <end position="226"/>
    </location>
</feature>
<feature type="domain" description="Homeobox" evidence="12">
    <location>
        <begin position="165"/>
        <end position="225"/>
    </location>
</feature>
<feature type="region of interest" description="Disordered" evidence="11">
    <location>
        <begin position="224"/>
        <end position="250"/>
    </location>
</feature>
<dbReference type="Pfam" id="PF00046">
    <property type="entry name" value="Homeodomain"/>
    <property type="match status" value="1"/>
</dbReference>
<dbReference type="PROSITE" id="PS00032">
    <property type="entry name" value="ANTENNAPEDIA"/>
    <property type="match status" value="1"/>
</dbReference>
<evidence type="ECO:0000256" key="10">
    <source>
        <dbReference type="RuleBase" id="RU000682"/>
    </source>
</evidence>
<dbReference type="InterPro" id="IPR017970">
    <property type="entry name" value="Homeobox_CS"/>
</dbReference>
<feature type="compositionally biased region" description="Low complexity" evidence="11">
    <location>
        <begin position="84"/>
        <end position="93"/>
    </location>
</feature>
<feature type="compositionally biased region" description="Basic and acidic residues" evidence="11">
    <location>
        <begin position="61"/>
        <end position="72"/>
    </location>
</feature>
<sequence length="398" mass="43839">MQKSLYYDSTSSFGGCDYPGTNGMGYLGQQSYPSEPDYQPPYCLQADPTTDTSTTTAVTSRQEEPPVKDMHSHLPGVSEQAHGPKSPSSASPIPDSPPNQGSPFKEGTGPNSNDVKGTRKSSKATNLPKQIFPWMKETRQHSKHKKSAPPPPEDESVLDNSYFSSASKRARTAYTNSQLVELEKEFHFNRYLSRPRRLEMAKLLNLSERQIKIWFQNRRMKFKKDHKGKGGSMSPGCQSPSTSPLLVSYSNPLGLDEDPGYDVPMANSFNKTPGNMYGLTAYSAPLFESPQTQKRYGSQSLSSEYDHPAMHGEDNYDAPGLEGSQGYMAGNYLENGSGTCTMFNLPHPSSDSMDYSCAAQIPSKHHLGPCDPHPTYTDLNIHPVPQGCSQEPPVLTHL</sequence>
<dbReference type="FunFam" id="1.10.10.60:FF:000504">
    <property type="entry name" value="Transcription factor RFX3"/>
    <property type="match status" value="1"/>
</dbReference>
<dbReference type="OrthoDB" id="6159439at2759"/>
<protein>
    <recommendedName>
        <fullName evidence="12">Homeobox domain-containing protein</fullName>
    </recommendedName>
</protein>
<evidence type="ECO:0000256" key="4">
    <source>
        <dbReference type="ARBA" id="ARBA00023015"/>
    </source>
</evidence>
<dbReference type="CDD" id="cd00086">
    <property type="entry name" value="homeodomain"/>
    <property type="match status" value="1"/>
</dbReference>
<dbReference type="GeneTree" id="ENSGT00940000159774"/>
<keyword evidence="14" id="KW-1185">Reference proteome</keyword>
<evidence type="ECO:0000256" key="11">
    <source>
        <dbReference type="SAM" id="MobiDB-lite"/>
    </source>
</evidence>
<evidence type="ECO:0000256" key="9">
    <source>
        <dbReference type="PROSITE-ProRule" id="PRU00108"/>
    </source>
</evidence>
<evidence type="ECO:0000256" key="6">
    <source>
        <dbReference type="ARBA" id="ARBA00023155"/>
    </source>
</evidence>
<reference evidence="13" key="2">
    <citation type="submission" date="2025-09" db="UniProtKB">
        <authorList>
            <consortium name="Ensembl"/>
        </authorList>
    </citation>
    <scope>IDENTIFICATION</scope>
</reference>
<dbReference type="PRINTS" id="PR00024">
    <property type="entry name" value="HOMEOBOX"/>
</dbReference>
<dbReference type="AlphaFoldDB" id="A0A8C5M6C2"/>
<feature type="region of interest" description="Disordered" evidence="11">
    <location>
        <begin position="1"/>
        <end position="159"/>
    </location>
</feature>
<feature type="compositionally biased region" description="Polar residues" evidence="11">
    <location>
        <begin position="235"/>
        <end position="250"/>
    </location>
</feature>
<keyword evidence="4" id="KW-0805">Transcription regulation</keyword>
<feature type="compositionally biased region" description="Basic and acidic residues" evidence="11">
    <location>
        <begin position="304"/>
        <end position="314"/>
    </location>
</feature>
<keyword evidence="7" id="KW-0804">Transcription</keyword>
<name>A0A8C5M6C2_9ANUR</name>
<dbReference type="SMART" id="SM00389">
    <property type="entry name" value="HOX"/>
    <property type="match status" value="1"/>
</dbReference>
<keyword evidence="6 9" id="KW-0371">Homeobox</keyword>
<accession>A0A8C5M6C2</accession>
<evidence type="ECO:0000256" key="2">
    <source>
        <dbReference type="ARBA" id="ARBA00009107"/>
    </source>
</evidence>
<dbReference type="Pfam" id="PF13293">
    <property type="entry name" value="DUF4074"/>
    <property type="match status" value="1"/>
</dbReference>
<comment type="subcellular location">
    <subcellularLocation>
        <location evidence="1 9 10">Nucleus</location>
    </subcellularLocation>
</comment>
<reference evidence="13" key="1">
    <citation type="submission" date="2025-08" db="UniProtKB">
        <authorList>
            <consortium name="Ensembl"/>
        </authorList>
    </citation>
    <scope>IDENTIFICATION</scope>
</reference>
<dbReference type="GO" id="GO:0000978">
    <property type="term" value="F:RNA polymerase II cis-regulatory region sequence-specific DNA binding"/>
    <property type="evidence" value="ECO:0007669"/>
    <property type="project" value="TreeGrafter"/>
</dbReference>
<dbReference type="InterPro" id="IPR020479">
    <property type="entry name" value="HD_metazoa"/>
</dbReference>
<dbReference type="PROSITE" id="PS50071">
    <property type="entry name" value="HOMEOBOX_2"/>
    <property type="match status" value="1"/>
</dbReference>
<dbReference type="Ensembl" id="ENSLLET00000008872.1">
    <property type="protein sequence ID" value="ENSLLEP00000008534.1"/>
    <property type="gene ID" value="ENSLLEG00000005435.1"/>
</dbReference>
<evidence type="ECO:0000256" key="8">
    <source>
        <dbReference type="ARBA" id="ARBA00023242"/>
    </source>
</evidence>
<evidence type="ECO:0000259" key="12">
    <source>
        <dbReference type="PROSITE" id="PS50071"/>
    </source>
</evidence>
<keyword evidence="5 9" id="KW-0238">DNA-binding</keyword>
<dbReference type="PROSITE" id="PS00027">
    <property type="entry name" value="HOMEOBOX_1"/>
    <property type="match status" value="1"/>
</dbReference>
<feature type="compositionally biased region" description="Polar residues" evidence="11">
    <location>
        <begin position="291"/>
        <end position="303"/>
    </location>
</feature>
<dbReference type="InterPro" id="IPR001827">
    <property type="entry name" value="Homeobox_Antennapedia_CS"/>
</dbReference>
<comment type="similarity">
    <text evidence="2">Belongs to the Antp homeobox family.</text>
</comment>
<dbReference type="InterPro" id="IPR025281">
    <property type="entry name" value="DUF4074"/>
</dbReference>
<keyword evidence="8 9" id="KW-0539">Nucleus</keyword>
<dbReference type="InterPro" id="IPR009057">
    <property type="entry name" value="Homeodomain-like_sf"/>
</dbReference>
<evidence type="ECO:0000256" key="7">
    <source>
        <dbReference type="ARBA" id="ARBA00023163"/>
    </source>
</evidence>
<evidence type="ECO:0000313" key="13">
    <source>
        <dbReference type="Ensembl" id="ENSLLEP00000008534.1"/>
    </source>
</evidence>
<dbReference type="Proteomes" id="UP000694569">
    <property type="component" value="Unplaced"/>
</dbReference>
<dbReference type="GO" id="GO:0048704">
    <property type="term" value="P:embryonic skeletal system morphogenesis"/>
    <property type="evidence" value="ECO:0007669"/>
    <property type="project" value="TreeGrafter"/>
</dbReference>
<dbReference type="Gene3D" id="1.10.10.60">
    <property type="entry name" value="Homeodomain-like"/>
    <property type="match status" value="1"/>
</dbReference>
<evidence type="ECO:0000256" key="3">
    <source>
        <dbReference type="ARBA" id="ARBA00022473"/>
    </source>
</evidence>
<feature type="region of interest" description="Disordered" evidence="11">
    <location>
        <begin position="291"/>
        <end position="314"/>
    </location>
</feature>
<feature type="compositionally biased region" description="Low complexity" evidence="11">
    <location>
        <begin position="46"/>
        <end position="60"/>
    </location>
</feature>
<dbReference type="PANTHER" id="PTHR45664:SF21">
    <property type="entry name" value="HOMEOBOX C3"/>
    <property type="match status" value="1"/>
</dbReference>
<evidence type="ECO:0000313" key="14">
    <source>
        <dbReference type="Proteomes" id="UP000694569"/>
    </source>
</evidence>
<organism evidence="13 14">
    <name type="scientific">Leptobrachium leishanense</name>
    <name type="common">Leishan spiny toad</name>
    <dbReference type="NCBI Taxonomy" id="445787"/>
    <lineage>
        <taxon>Eukaryota</taxon>
        <taxon>Metazoa</taxon>
        <taxon>Chordata</taxon>
        <taxon>Craniata</taxon>
        <taxon>Vertebrata</taxon>
        <taxon>Euteleostomi</taxon>
        <taxon>Amphibia</taxon>
        <taxon>Batrachia</taxon>
        <taxon>Anura</taxon>
        <taxon>Pelobatoidea</taxon>
        <taxon>Megophryidae</taxon>
        <taxon>Leptobrachium</taxon>
    </lineage>
</organism>
<dbReference type="GO" id="GO:0000981">
    <property type="term" value="F:DNA-binding transcription factor activity, RNA polymerase II-specific"/>
    <property type="evidence" value="ECO:0007669"/>
    <property type="project" value="InterPro"/>
</dbReference>
<keyword evidence="3" id="KW-0217">Developmental protein</keyword>
<dbReference type="GO" id="GO:0005634">
    <property type="term" value="C:nucleus"/>
    <property type="evidence" value="ECO:0007669"/>
    <property type="project" value="UniProtKB-SubCell"/>
</dbReference>
<dbReference type="SUPFAM" id="SSF46689">
    <property type="entry name" value="Homeodomain-like"/>
    <property type="match status" value="1"/>
</dbReference>